<dbReference type="AlphaFoldDB" id="A0A0S4JJV9"/>
<dbReference type="Proteomes" id="UP000051952">
    <property type="component" value="Unassembled WGS sequence"/>
</dbReference>
<protein>
    <submittedName>
        <fullName evidence="1">Uncharacterized protein</fullName>
    </submittedName>
</protein>
<name>A0A0S4JJV9_BODSA</name>
<keyword evidence="2" id="KW-1185">Reference proteome</keyword>
<organism evidence="1 2">
    <name type="scientific">Bodo saltans</name>
    <name type="common">Flagellated protozoan</name>
    <dbReference type="NCBI Taxonomy" id="75058"/>
    <lineage>
        <taxon>Eukaryota</taxon>
        <taxon>Discoba</taxon>
        <taxon>Euglenozoa</taxon>
        <taxon>Kinetoplastea</taxon>
        <taxon>Metakinetoplastina</taxon>
        <taxon>Eubodonida</taxon>
        <taxon>Bodonidae</taxon>
        <taxon>Bodo</taxon>
    </lineage>
</organism>
<dbReference type="OrthoDB" id="16851at2759"/>
<evidence type="ECO:0000313" key="1">
    <source>
        <dbReference type="EMBL" id="CUG89710.1"/>
    </source>
</evidence>
<gene>
    <name evidence="1" type="ORF">BSAL_22980</name>
</gene>
<accession>A0A0S4JJV9</accession>
<dbReference type="EMBL" id="CYKH01001761">
    <property type="protein sequence ID" value="CUG89710.1"/>
    <property type="molecule type" value="Genomic_DNA"/>
</dbReference>
<evidence type="ECO:0000313" key="2">
    <source>
        <dbReference type="Proteomes" id="UP000051952"/>
    </source>
</evidence>
<proteinExistence type="predicted"/>
<sequence length="374" mass="39841">MSEHPIAEFSRRLAKVAPNTTSTTTTTAPAVVYSADFRAILEEAAAWLMHACHIFATNGKTKLSTEFRFCEIELYAFSKGVYEDRFTHCDAQQSVGGSWYFHKKGGTFKNGSFKGLDVTFGTQRGAQDGGPISVGLLIRSICPVVATSGKEAELDPKKVIEGPSLVVDGLLAACGVANIVELVGSKEGVLMVSNSLVTDINAKSDGCRFDSRLELKWTSPQITDAIVKASPLSKASSFDSTFLRLGMLQAPRVGLVPRMESDLYFAGRLLRCSTPLVKLAKQRAGVIAALLVQGMPSNDVQRVSGGTSKNVAQLAALIKDIDSKKILLKDIARNVADGDDASTPFTKGGVLSGDVMQGPIIAGIVAWAHGNQCL</sequence>
<dbReference type="VEuPathDB" id="TriTrypDB:BSAL_22980"/>
<reference evidence="2" key="1">
    <citation type="submission" date="2015-09" db="EMBL/GenBank/DDBJ databases">
        <authorList>
            <consortium name="Pathogen Informatics"/>
        </authorList>
    </citation>
    <scope>NUCLEOTIDE SEQUENCE [LARGE SCALE GENOMIC DNA]</scope>
    <source>
        <strain evidence="2">Lake Konstanz</strain>
    </source>
</reference>